<keyword evidence="2" id="KW-1185">Reference proteome</keyword>
<sequence length="108" mass="12282">MILVYQSLYGMVLLLSFWLDGMLLPTFGFQSNLQALCFTVTSKTHHLRSLFIVTVKLPLAAEPDQNLIIVLLRLTQPHYIGGQYLIHPLLQCNSTLPHRWLLATMVSC</sequence>
<organism evidence="1 2">
    <name type="scientific">Choiromyces venosus 120613-1</name>
    <dbReference type="NCBI Taxonomy" id="1336337"/>
    <lineage>
        <taxon>Eukaryota</taxon>
        <taxon>Fungi</taxon>
        <taxon>Dikarya</taxon>
        <taxon>Ascomycota</taxon>
        <taxon>Pezizomycotina</taxon>
        <taxon>Pezizomycetes</taxon>
        <taxon>Pezizales</taxon>
        <taxon>Tuberaceae</taxon>
        <taxon>Choiromyces</taxon>
    </lineage>
</organism>
<proteinExistence type="predicted"/>
<dbReference type="Proteomes" id="UP000276215">
    <property type="component" value="Unassembled WGS sequence"/>
</dbReference>
<evidence type="ECO:0000313" key="2">
    <source>
        <dbReference type="Proteomes" id="UP000276215"/>
    </source>
</evidence>
<accession>A0A3N4JJY7</accession>
<dbReference type="AlphaFoldDB" id="A0A3N4JJY7"/>
<gene>
    <name evidence="1" type="ORF">L873DRAFT_1125214</name>
</gene>
<reference evidence="1 2" key="1">
    <citation type="journal article" date="2018" name="Nat. Ecol. Evol.">
        <title>Pezizomycetes genomes reveal the molecular basis of ectomycorrhizal truffle lifestyle.</title>
        <authorList>
            <person name="Murat C."/>
            <person name="Payen T."/>
            <person name="Noel B."/>
            <person name="Kuo A."/>
            <person name="Morin E."/>
            <person name="Chen J."/>
            <person name="Kohler A."/>
            <person name="Krizsan K."/>
            <person name="Balestrini R."/>
            <person name="Da Silva C."/>
            <person name="Montanini B."/>
            <person name="Hainaut M."/>
            <person name="Levati E."/>
            <person name="Barry K.W."/>
            <person name="Belfiori B."/>
            <person name="Cichocki N."/>
            <person name="Clum A."/>
            <person name="Dockter R.B."/>
            <person name="Fauchery L."/>
            <person name="Guy J."/>
            <person name="Iotti M."/>
            <person name="Le Tacon F."/>
            <person name="Lindquist E.A."/>
            <person name="Lipzen A."/>
            <person name="Malagnac F."/>
            <person name="Mello A."/>
            <person name="Molinier V."/>
            <person name="Miyauchi S."/>
            <person name="Poulain J."/>
            <person name="Riccioni C."/>
            <person name="Rubini A."/>
            <person name="Sitrit Y."/>
            <person name="Splivallo R."/>
            <person name="Traeger S."/>
            <person name="Wang M."/>
            <person name="Zifcakova L."/>
            <person name="Wipf D."/>
            <person name="Zambonelli A."/>
            <person name="Paolocci F."/>
            <person name="Nowrousian M."/>
            <person name="Ottonello S."/>
            <person name="Baldrian P."/>
            <person name="Spatafora J.W."/>
            <person name="Henrissat B."/>
            <person name="Nagy L.G."/>
            <person name="Aury J.M."/>
            <person name="Wincker P."/>
            <person name="Grigoriev I.V."/>
            <person name="Bonfante P."/>
            <person name="Martin F.M."/>
        </authorList>
    </citation>
    <scope>NUCLEOTIDE SEQUENCE [LARGE SCALE GENOMIC DNA]</scope>
    <source>
        <strain evidence="1 2">120613-1</strain>
    </source>
</reference>
<evidence type="ECO:0000313" key="1">
    <source>
        <dbReference type="EMBL" id="RPA97308.1"/>
    </source>
</evidence>
<name>A0A3N4JJY7_9PEZI</name>
<dbReference type="EMBL" id="ML120405">
    <property type="protein sequence ID" value="RPA97308.1"/>
    <property type="molecule type" value="Genomic_DNA"/>
</dbReference>
<protein>
    <submittedName>
        <fullName evidence="1">Uncharacterized protein</fullName>
    </submittedName>
</protein>